<protein>
    <submittedName>
        <fullName evidence="2">Formylglycine-generating enzyme family protein</fullName>
    </submittedName>
</protein>
<dbReference type="InterPro" id="IPR051043">
    <property type="entry name" value="Sulfatase_Mod_Factor_Kinase"/>
</dbReference>
<evidence type="ECO:0000313" key="2">
    <source>
        <dbReference type="EMBL" id="NGP88691.1"/>
    </source>
</evidence>
<dbReference type="InterPro" id="IPR042095">
    <property type="entry name" value="SUMF_sf"/>
</dbReference>
<keyword evidence="3" id="KW-1185">Reference proteome</keyword>
<dbReference type="InterPro" id="IPR005532">
    <property type="entry name" value="SUMF_dom"/>
</dbReference>
<reference evidence="2 3" key="1">
    <citation type="submission" date="2020-02" db="EMBL/GenBank/DDBJ databases">
        <title>Aliifodinibius halophilus 2W32, complete genome.</title>
        <authorList>
            <person name="Li Y."/>
            <person name="Wu S."/>
        </authorList>
    </citation>
    <scope>NUCLEOTIDE SEQUENCE [LARGE SCALE GENOMIC DNA]</scope>
    <source>
        <strain evidence="2 3">2W32</strain>
    </source>
</reference>
<evidence type="ECO:0000313" key="3">
    <source>
        <dbReference type="Proteomes" id="UP000479132"/>
    </source>
</evidence>
<dbReference type="AlphaFoldDB" id="A0A6M1T9I6"/>
<dbReference type="PANTHER" id="PTHR23150:SF19">
    <property type="entry name" value="FORMYLGLYCINE-GENERATING ENZYME"/>
    <property type="match status" value="1"/>
</dbReference>
<comment type="caution">
    <text evidence="2">The sequence shown here is derived from an EMBL/GenBank/DDBJ whole genome shotgun (WGS) entry which is preliminary data.</text>
</comment>
<evidence type="ECO:0000259" key="1">
    <source>
        <dbReference type="Pfam" id="PF03781"/>
    </source>
</evidence>
<gene>
    <name evidence="2" type="ORF">G3569_10010</name>
</gene>
<dbReference type="Pfam" id="PF03781">
    <property type="entry name" value="FGE-sulfatase"/>
    <property type="match status" value="1"/>
</dbReference>
<dbReference type="InterPro" id="IPR016187">
    <property type="entry name" value="CTDL_fold"/>
</dbReference>
<dbReference type="Proteomes" id="UP000479132">
    <property type="component" value="Unassembled WGS sequence"/>
</dbReference>
<accession>A0A6M1T9I6</accession>
<organism evidence="2 3">
    <name type="scientific">Fodinibius halophilus</name>
    <dbReference type="NCBI Taxonomy" id="1736908"/>
    <lineage>
        <taxon>Bacteria</taxon>
        <taxon>Pseudomonadati</taxon>
        <taxon>Balneolota</taxon>
        <taxon>Balneolia</taxon>
        <taxon>Balneolales</taxon>
        <taxon>Balneolaceae</taxon>
        <taxon>Fodinibius</taxon>
    </lineage>
</organism>
<sequence length="220" mass="25082">MVFIEGGTFMMGDVIDNDDPDATPTHRVKLPDFKIGKYEVTYKQYDAFAGRTERPLPPSDSLKRGNRAVTYVNWKDAEAFCNYHGWRLPTEQEWEYAARAGGKKIKYAGTNNVDSLSKYARYDNNSAPYSYRVGSKKPNSAGLYDMSGNVFEWIGGYYQFYPDEGEKPKWDSLGVQSIKVMRGGSFREPKYISATYKRVGTLPEAEEYDIGFRCVDPLEN</sequence>
<dbReference type="EMBL" id="JAALLS010000011">
    <property type="protein sequence ID" value="NGP88691.1"/>
    <property type="molecule type" value="Genomic_DNA"/>
</dbReference>
<feature type="domain" description="Sulfatase-modifying factor enzyme-like" evidence="1">
    <location>
        <begin position="1"/>
        <end position="215"/>
    </location>
</feature>
<name>A0A6M1T9I6_9BACT</name>
<dbReference type="GO" id="GO:0120147">
    <property type="term" value="F:formylglycine-generating oxidase activity"/>
    <property type="evidence" value="ECO:0007669"/>
    <property type="project" value="TreeGrafter"/>
</dbReference>
<dbReference type="RefSeq" id="WP_165268672.1">
    <property type="nucleotide sequence ID" value="NZ_JAALLS010000011.1"/>
</dbReference>
<dbReference type="Gene3D" id="3.90.1580.10">
    <property type="entry name" value="paralog of FGE (formylglycine-generating enzyme)"/>
    <property type="match status" value="1"/>
</dbReference>
<dbReference type="SUPFAM" id="SSF56436">
    <property type="entry name" value="C-type lectin-like"/>
    <property type="match status" value="1"/>
</dbReference>
<dbReference type="PANTHER" id="PTHR23150">
    <property type="entry name" value="SULFATASE MODIFYING FACTOR 1, 2"/>
    <property type="match status" value="1"/>
</dbReference>
<proteinExistence type="predicted"/>